<comment type="similarity">
    <text evidence="1">Belongs to the short-chain dehydrogenases/reductases (SDR) family.</text>
</comment>
<dbReference type="Proteomes" id="UP000068164">
    <property type="component" value="Unassembled WGS sequence"/>
</dbReference>
<reference evidence="3 4" key="1">
    <citation type="submission" date="2015-11" db="EMBL/GenBank/DDBJ databases">
        <title>Draft Genome Sequence of the Strain BR 10423 (Rhizobium sp.) isolated from nodules of Mimosa pudica.</title>
        <authorList>
            <person name="Barauna A.C."/>
            <person name="Zilli J.E."/>
            <person name="Simoes-Araujo J.L."/>
            <person name="Reis V.M."/>
            <person name="James E.K."/>
            <person name="Reis F.B.Jr."/>
            <person name="Rouws L.F."/>
            <person name="Passos S.R."/>
            <person name="Gois S.R."/>
        </authorList>
    </citation>
    <scope>NUCLEOTIDE SEQUENCE [LARGE SCALE GENOMIC DNA]</scope>
    <source>
        <strain evidence="3 4">BR10423</strain>
    </source>
</reference>
<dbReference type="PANTHER" id="PTHR42760">
    <property type="entry name" value="SHORT-CHAIN DEHYDROGENASES/REDUCTASES FAMILY MEMBER"/>
    <property type="match status" value="1"/>
</dbReference>
<dbReference type="PRINTS" id="PR00081">
    <property type="entry name" value="GDHRDH"/>
</dbReference>
<gene>
    <name evidence="3" type="ORF">AS026_25375</name>
</gene>
<dbReference type="AlphaFoldDB" id="A0A109J1Y4"/>
<dbReference type="InterPro" id="IPR020904">
    <property type="entry name" value="Sc_DH/Rdtase_CS"/>
</dbReference>
<dbReference type="RefSeq" id="WP_018856942.1">
    <property type="nucleotide sequence ID" value="NZ_JBBNAS010000217.1"/>
</dbReference>
<dbReference type="PANTHER" id="PTHR42760:SF133">
    <property type="entry name" value="3-OXOACYL-[ACYL-CARRIER-PROTEIN] REDUCTASE"/>
    <property type="match status" value="1"/>
</dbReference>
<name>A0A109J1Y4_9HYPH</name>
<keyword evidence="2" id="KW-0560">Oxidoreductase</keyword>
<evidence type="ECO:0000313" key="4">
    <source>
        <dbReference type="Proteomes" id="UP000068164"/>
    </source>
</evidence>
<evidence type="ECO:0000313" key="3">
    <source>
        <dbReference type="EMBL" id="KWV40848.1"/>
    </source>
</evidence>
<dbReference type="Gene3D" id="3.40.50.720">
    <property type="entry name" value="NAD(P)-binding Rossmann-like Domain"/>
    <property type="match status" value="1"/>
</dbReference>
<sequence>MTGIVAQFPEFRDRTVLITGGGSGIGAAIVEGFARQGAKVSFIDIAETESHDLVARLSRDTLHPVRFHKADLRDVAAIRRTVDEVVAHSGPISVLVNNAARDDRHDFETVTEEYWDNNQATNLRHVFFTTQAVAPSMRAAGGGAVINMSSIAFLLNMPEFPAYTTAKAGVIGLTKSLAGKLGPDNIRVNCILPGMIVTDRQMKLWLTEDGIAQTVQRQCIKKVLHADAIVGPCLFLASSCAAAMSAQSLIVDGGIF</sequence>
<protein>
    <submittedName>
        <fullName evidence="3">3-oxoacyl-ACP reductase</fullName>
    </submittedName>
</protein>
<dbReference type="SUPFAM" id="SSF51735">
    <property type="entry name" value="NAD(P)-binding Rossmann-fold domains"/>
    <property type="match status" value="1"/>
</dbReference>
<evidence type="ECO:0000256" key="1">
    <source>
        <dbReference type="ARBA" id="ARBA00006484"/>
    </source>
</evidence>
<dbReference type="EMBL" id="LNCD01000145">
    <property type="protein sequence ID" value="KWV40848.1"/>
    <property type="molecule type" value="Genomic_DNA"/>
</dbReference>
<dbReference type="OrthoDB" id="9789398at2"/>
<dbReference type="InterPro" id="IPR036291">
    <property type="entry name" value="NAD(P)-bd_dom_sf"/>
</dbReference>
<dbReference type="Pfam" id="PF13561">
    <property type="entry name" value="adh_short_C2"/>
    <property type="match status" value="1"/>
</dbReference>
<comment type="caution">
    <text evidence="3">The sequence shown here is derived from an EMBL/GenBank/DDBJ whole genome shotgun (WGS) entry which is preliminary data.</text>
</comment>
<dbReference type="PRINTS" id="PR00080">
    <property type="entry name" value="SDRFAMILY"/>
</dbReference>
<evidence type="ECO:0000256" key="2">
    <source>
        <dbReference type="ARBA" id="ARBA00023002"/>
    </source>
</evidence>
<dbReference type="FunFam" id="3.40.50.720:FF:000084">
    <property type="entry name" value="Short-chain dehydrogenase reductase"/>
    <property type="match status" value="1"/>
</dbReference>
<accession>A0A109J1Y4</accession>
<organism evidence="3 4">
    <name type="scientific">Rhizobium altiplani</name>
    <dbReference type="NCBI Taxonomy" id="1864509"/>
    <lineage>
        <taxon>Bacteria</taxon>
        <taxon>Pseudomonadati</taxon>
        <taxon>Pseudomonadota</taxon>
        <taxon>Alphaproteobacteria</taxon>
        <taxon>Hyphomicrobiales</taxon>
        <taxon>Rhizobiaceae</taxon>
        <taxon>Rhizobium/Agrobacterium group</taxon>
        <taxon>Rhizobium</taxon>
    </lineage>
</organism>
<dbReference type="InterPro" id="IPR002347">
    <property type="entry name" value="SDR_fam"/>
</dbReference>
<proteinExistence type="inferred from homology"/>
<keyword evidence="4" id="KW-1185">Reference proteome</keyword>
<dbReference type="CDD" id="cd05233">
    <property type="entry name" value="SDR_c"/>
    <property type="match status" value="1"/>
</dbReference>
<dbReference type="PROSITE" id="PS00061">
    <property type="entry name" value="ADH_SHORT"/>
    <property type="match status" value="1"/>
</dbReference>
<dbReference type="GO" id="GO:0016616">
    <property type="term" value="F:oxidoreductase activity, acting on the CH-OH group of donors, NAD or NADP as acceptor"/>
    <property type="evidence" value="ECO:0007669"/>
    <property type="project" value="TreeGrafter"/>
</dbReference>